<evidence type="ECO:0000259" key="1">
    <source>
        <dbReference type="Pfam" id="PF25540"/>
    </source>
</evidence>
<accession>A0A9P9BU24</accession>
<sequence length="413" mass="45802">MGSSLDVGRAVSSHMLSHRDRFAGIKQGLAVEVESSIILIQELLQDLDSTKAALQETQLDLANECVARRRLQQEILDEKALAETRGRRPFVVALIDADTECYFFKDEFLSQGLAGGELAADALHTALRQFVQDIPSVPGNVDIIVKAFAKMSGLGPVLQQAGKVRTQEQLRAFAAGFSRRKPFFDFIDVGPMKEGADNKLKANAELFLDSFQCKHLVLGCVHDEGYATWLQPYVGDEHLASRMTLVEGDSFVPQMRRLNLNSARFDTVFQGVRDISASPSYASAAAEVASETRKFPRIDSSGIALLEVQAHRLGSVVLDASGNRVDRRLQVSKAVADRVSKSELCYWLYLRGRCEMVHHISHKRNHVHCALTDPEFDALWEQARMGKCWKSAKAEQGRGQGCVDPLCIYGHNK</sequence>
<dbReference type="GeneID" id="70193244"/>
<dbReference type="AlphaFoldDB" id="A0A9P9BU24"/>
<keyword evidence="3" id="KW-1185">Reference proteome</keyword>
<reference evidence="2" key="1">
    <citation type="journal article" date="2021" name="Nat. Commun.">
        <title>Genetic determinants of endophytism in the Arabidopsis root mycobiome.</title>
        <authorList>
            <person name="Mesny F."/>
            <person name="Miyauchi S."/>
            <person name="Thiergart T."/>
            <person name="Pickel B."/>
            <person name="Atanasova L."/>
            <person name="Karlsson M."/>
            <person name="Huettel B."/>
            <person name="Barry K.W."/>
            <person name="Haridas S."/>
            <person name="Chen C."/>
            <person name="Bauer D."/>
            <person name="Andreopoulos W."/>
            <person name="Pangilinan J."/>
            <person name="LaButti K."/>
            <person name="Riley R."/>
            <person name="Lipzen A."/>
            <person name="Clum A."/>
            <person name="Drula E."/>
            <person name="Henrissat B."/>
            <person name="Kohler A."/>
            <person name="Grigoriev I.V."/>
            <person name="Martin F.M."/>
            <person name="Hacquard S."/>
        </authorList>
    </citation>
    <scope>NUCLEOTIDE SEQUENCE</scope>
    <source>
        <strain evidence="2">MPI-CAGE-CH-0230</strain>
    </source>
</reference>
<organism evidence="2 3">
    <name type="scientific">Microdochium trichocladiopsis</name>
    <dbReference type="NCBI Taxonomy" id="1682393"/>
    <lineage>
        <taxon>Eukaryota</taxon>
        <taxon>Fungi</taxon>
        <taxon>Dikarya</taxon>
        <taxon>Ascomycota</taxon>
        <taxon>Pezizomycotina</taxon>
        <taxon>Sordariomycetes</taxon>
        <taxon>Xylariomycetidae</taxon>
        <taxon>Xylariales</taxon>
        <taxon>Microdochiaceae</taxon>
        <taxon>Microdochium</taxon>
    </lineage>
</organism>
<dbReference type="Pfam" id="PF25540">
    <property type="entry name" value="DUF7923"/>
    <property type="match status" value="1"/>
</dbReference>
<proteinExistence type="predicted"/>
<dbReference type="EMBL" id="JAGTJQ010000003">
    <property type="protein sequence ID" value="KAH7036047.1"/>
    <property type="molecule type" value="Genomic_DNA"/>
</dbReference>
<dbReference type="PANTHER" id="PTHR37543">
    <property type="entry name" value="CCCH ZINC FINGER DNA BINDING PROTEIN (AFU_ORTHOLOGUE AFUA_5G12760)"/>
    <property type="match status" value="1"/>
</dbReference>
<evidence type="ECO:0000313" key="2">
    <source>
        <dbReference type="EMBL" id="KAH7036047.1"/>
    </source>
</evidence>
<dbReference type="PANTHER" id="PTHR37543:SF1">
    <property type="entry name" value="CCCH ZINC FINGER DNA BINDING PROTEIN (AFU_ORTHOLOGUE AFUA_5G12760)"/>
    <property type="match status" value="1"/>
</dbReference>
<feature type="domain" description="DUF7923" evidence="1">
    <location>
        <begin position="87"/>
        <end position="269"/>
    </location>
</feature>
<protein>
    <recommendedName>
        <fullName evidence="1">DUF7923 domain-containing protein</fullName>
    </recommendedName>
</protein>
<evidence type="ECO:0000313" key="3">
    <source>
        <dbReference type="Proteomes" id="UP000756346"/>
    </source>
</evidence>
<name>A0A9P9BU24_9PEZI</name>
<dbReference type="Proteomes" id="UP000756346">
    <property type="component" value="Unassembled WGS sequence"/>
</dbReference>
<gene>
    <name evidence="2" type="ORF">B0I36DRAFT_98658</name>
</gene>
<dbReference type="InterPro" id="IPR057683">
    <property type="entry name" value="DUF7923"/>
</dbReference>
<comment type="caution">
    <text evidence="2">The sequence shown here is derived from an EMBL/GenBank/DDBJ whole genome shotgun (WGS) entry which is preliminary data.</text>
</comment>
<dbReference type="OrthoDB" id="2270193at2759"/>
<dbReference type="RefSeq" id="XP_046016140.1">
    <property type="nucleotide sequence ID" value="XM_046163698.1"/>
</dbReference>